<proteinExistence type="predicted"/>
<evidence type="ECO:0000313" key="1">
    <source>
        <dbReference type="EMBL" id="MBB5513935.1"/>
    </source>
</evidence>
<sequence length="192" mass="20851">MARGFKSTAAGIVAGFDAGEIGLLRELLADVAELLENDVAAPESATTSDPLWALTGMVPESVGLHESEDAVVQRLIPTVASSDAEESAEYRRLTEQSLVSAKLGHLKSSIEILERTPLVISTDEAVVLSKSLNSARLALAERLDIKDEKDAESIYMMVDHSDASTDRDQMALVYNFVSWVQESLMNALLKRM</sequence>
<evidence type="ECO:0008006" key="3">
    <source>
        <dbReference type="Google" id="ProtNLM"/>
    </source>
</evidence>
<dbReference type="Proteomes" id="UP000580797">
    <property type="component" value="Unassembled WGS sequence"/>
</dbReference>
<dbReference type="AlphaFoldDB" id="A0A7W8X104"/>
<dbReference type="Pfam" id="PF09438">
    <property type="entry name" value="DUF2017"/>
    <property type="match status" value="1"/>
</dbReference>
<dbReference type="RefSeq" id="WP_183666404.1">
    <property type="nucleotide sequence ID" value="NZ_BAAARH010000020.1"/>
</dbReference>
<name>A0A7W8X104_9MICC</name>
<protein>
    <recommendedName>
        <fullName evidence="3">DUF2017 domain-containing protein</fullName>
    </recommendedName>
</protein>
<accession>A0A7W8X104</accession>
<comment type="caution">
    <text evidence="1">The sequence shown here is derived from an EMBL/GenBank/DDBJ whole genome shotgun (WGS) entry which is preliminary data.</text>
</comment>
<dbReference type="InterPro" id="IPR018561">
    <property type="entry name" value="AosR"/>
</dbReference>
<dbReference type="EMBL" id="JACHDR010000001">
    <property type="protein sequence ID" value="MBB5513935.1"/>
    <property type="molecule type" value="Genomic_DNA"/>
</dbReference>
<gene>
    <name evidence="1" type="ORF">HD598_002622</name>
</gene>
<evidence type="ECO:0000313" key="2">
    <source>
        <dbReference type="Proteomes" id="UP000580797"/>
    </source>
</evidence>
<organism evidence="1 2">
    <name type="scientific">Neomicrococcus aestuarii</name>
    <dbReference type="NCBI Taxonomy" id="556325"/>
    <lineage>
        <taxon>Bacteria</taxon>
        <taxon>Bacillati</taxon>
        <taxon>Actinomycetota</taxon>
        <taxon>Actinomycetes</taxon>
        <taxon>Micrococcales</taxon>
        <taxon>Micrococcaceae</taxon>
        <taxon>Neomicrococcus</taxon>
    </lineage>
</organism>
<reference evidence="1 2" key="1">
    <citation type="submission" date="2020-08" db="EMBL/GenBank/DDBJ databases">
        <title>Sequencing the genomes of 1000 actinobacteria strains.</title>
        <authorList>
            <person name="Klenk H.-P."/>
        </authorList>
    </citation>
    <scope>NUCLEOTIDE SEQUENCE [LARGE SCALE GENOMIC DNA]</scope>
    <source>
        <strain evidence="1 2">DSM 105783</strain>
    </source>
</reference>